<feature type="compositionally biased region" description="Polar residues" evidence="3">
    <location>
        <begin position="179"/>
        <end position="189"/>
    </location>
</feature>
<name>A0A0C3EGN3_9AGAM</name>
<dbReference type="Pfam" id="PF00385">
    <property type="entry name" value="Chromo"/>
    <property type="match status" value="1"/>
</dbReference>
<dbReference type="InterPro" id="IPR023780">
    <property type="entry name" value="Chromo_domain"/>
</dbReference>
<dbReference type="InterPro" id="IPR051219">
    <property type="entry name" value="Heterochromatin_chromo-domain"/>
</dbReference>
<dbReference type="STRING" id="1036808.A0A0C3EGN3"/>
<feature type="region of interest" description="Disordered" evidence="3">
    <location>
        <begin position="101"/>
        <end position="193"/>
    </location>
</feature>
<gene>
    <name evidence="5" type="ORF">SCLCIDRAFT_1210558</name>
</gene>
<dbReference type="PANTHER" id="PTHR22812">
    <property type="entry name" value="CHROMOBOX PROTEIN"/>
    <property type="match status" value="1"/>
</dbReference>
<reference evidence="5 6" key="1">
    <citation type="submission" date="2014-04" db="EMBL/GenBank/DDBJ databases">
        <authorList>
            <consortium name="DOE Joint Genome Institute"/>
            <person name="Kuo A."/>
            <person name="Kohler A."/>
            <person name="Nagy L.G."/>
            <person name="Floudas D."/>
            <person name="Copeland A."/>
            <person name="Barry K.W."/>
            <person name="Cichocki N."/>
            <person name="Veneault-Fourrey C."/>
            <person name="LaButti K."/>
            <person name="Lindquist E.A."/>
            <person name="Lipzen A."/>
            <person name="Lundell T."/>
            <person name="Morin E."/>
            <person name="Murat C."/>
            <person name="Sun H."/>
            <person name="Tunlid A."/>
            <person name="Henrissat B."/>
            <person name="Grigoriev I.V."/>
            <person name="Hibbett D.S."/>
            <person name="Martin F."/>
            <person name="Nordberg H.P."/>
            <person name="Cantor M.N."/>
            <person name="Hua S.X."/>
        </authorList>
    </citation>
    <scope>NUCLEOTIDE SEQUENCE [LARGE SCALE GENOMIC DNA]</scope>
    <source>
        <strain evidence="5 6">Foug A</strain>
    </source>
</reference>
<dbReference type="InParanoid" id="A0A0C3EGN3"/>
<evidence type="ECO:0000259" key="4">
    <source>
        <dbReference type="PROSITE" id="PS50013"/>
    </source>
</evidence>
<dbReference type="Gene3D" id="2.40.50.40">
    <property type="match status" value="1"/>
</dbReference>
<dbReference type="PROSITE" id="PS50013">
    <property type="entry name" value="CHROMO_2"/>
    <property type="match status" value="1"/>
</dbReference>
<evidence type="ECO:0000256" key="1">
    <source>
        <dbReference type="ARBA" id="ARBA00004123"/>
    </source>
</evidence>
<dbReference type="SMART" id="SM00298">
    <property type="entry name" value="CHROMO"/>
    <property type="match status" value="1"/>
</dbReference>
<dbReference type="HOGENOM" id="CLU_012918_0_0_1"/>
<dbReference type="AlphaFoldDB" id="A0A0C3EGN3"/>
<proteinExistence type="predicted"/>
<dbReference type="GO" id="GO:0005634">
    <property type="term" value="C:nucleus"/>
    <property type="evidence" value="ECO:0007669"/>
    <property type="project" value="UniProtKB-SubCell"/>
</dbReference>
<organism evidence="5 6">
    <name type="scientific">Scleroderma citrinum Foug A</name>
    <dbReference type="NCBI Taxonomy" id="1036808"/>
    <lineage>
        <taxon>Eukaryota</taxon>
        <taxon>Fungi</taxon>
        <taxon>Dikarya</taxon>
        <taxon>Basidiomycota</taxon>
        <taxon>Agaricomycotina</taxon>
        <taxon>Agaricomycetes</taxon>
        <taxon>Agaricomycetidae</taxon>
        <taxon>Boletales</taxon>
        <taxon>Sclerodermatineae</taxon>
        <taxon>Sclerodermataceae</taxon>
        <taxon>Scleroderma</taxon>
    </lineage>
</organism>
<dbReference type="EMBL" id="KN822014">
    <property type="protein sequence ID" value="KIM67081.1"/>
    <property type="molecule type" value="Genomic_DNA"/>
</dbReference>
<accession>A0A0C3EGN3</accession>
<dbReference type="InterPro" id="IPR023779">
    <property type="entry name" value="Chromodomain_CS"/>
</dbReference>
<keyword evidence="2" id="KW-0539">Nucleus</keyword>
<comment type="subcellular location">
    <subcellularLocation>
        <location evidence="1">Nucleus</location>
    </subcellularLocation>
</comment>
<dbReference type="InterPro" id="IPR000953">
    <property type="entry name" value="Chromo/chromo_shadow_dom"/>
</dbReference>
<sequence length="789" mass="87737">MARKKRVEEEEEEEEEVYHVEVITKARVGEDGDWEYRVKWAGYDSDADSWEPAENVKQCDRLLGSFWRHVGTDDDDYPIGYEVSARKEWIDKEKKYFAETFTKSAPKKAEKDSKTKNEKRKVLVSASVSDGNHSESSDDVALAKTLSKKRKVVQNKPGTAAEASTSHSSSAPRLKKANPIQSSSSTPWKSLSFKKSIPSAPTIQAKDYTKQPDANTVPPLPNATSVEKAAPAENLFESFSTEEAVTFEPPSAHIPEKPIEEVMAEQFLKTVHIAALNTPLEPEDTSATEDAHYVVAPKPAPSRIPKKWKWSGELFITCADKTELLCNVTIKDPLGLADSSVISILMSQTNSLQISKLYLTTELPAILRSCSKPQYFAQLESTETHDEVLIQGLKHHMVTQQQTAIIPLLLDGTEVAVLAIFPALFTGLIKFLEIPHDPKPDHDSLLVILLPFSIPSHSSEEAGERAVYDIQGSYLHPERSHWLHRKPVVYQAIFCLGFPSDLLEFFDNSNRTYGIWFSSSDCGQSTSGLETALLQVILGATKATVSNLKDDVRVIFIHVGALPTIRTLPSIVAKLSEHPETHFFTYGTHPSVESWRWGLHEIFPLGGIVTFTATVLAEDPVGCYQTMTKIAEHPAWECFVTPNVLAASNLLAVDSNSLSPYLEPILKLIDSGKVSLIRLPGSDMASKLQWISSFIKEYSLSDSELLETCTANLKAQMETSGLTVPHLPPVVNDELINDMAKVQLQPEIMDHHRRFVIIRAASEASIPADKDGFEWCSLASFDFKDEFFE</sequence>
<evidence type="ECO:0000313" key="6">
    <source>
        <dbReference type="Proteomes" id="UP000053989"/>
    </source>
</evidence>
<feature type="compositionally biased region" description="Low complexity" evidence="3">
    <location>
        <begin position="159"/>
        <end position="171"/>
    </location>
</feature>
<feature type="domain" description="Chromo" evidence="4">
    <location>
        <begin position="18"/>
        <end position="78"/>
    </location>
</feature>
<dbReference type="GO" id="GO:0006338">
    <property type="term" value="P:chromatin remodeling"/>
    <property type="evidence" value="ECO:0007669"/>
    <property type="project" value="UniProtKB-ARBA"/>
</dbReference>
<dbReference type="OrthoDB" id="2630497at2759"/>
<keyword evidence="6" id="KW-1185">Reference proteome</keyword>
<dbReference type="Proteomes" id="UP000053989">
    <property type="component" value="Unassembled WGS sequence"/>
</dbReference>
<dbReference type="InterPro" id="IPR016197">
    <property type="entry name" value="Chromo-like_dom_sf"/>
</dbReference>
<dbReference type="SUPFAM" id="SSF54160">
    <property type="entry name" value="Chromo domain-like"/>
    <property type="match status" value="1"/>
</dbReference>
<feature type="compositionally biased region" description="Basic and acidic residues" evidence="3">
    <location>
        <begin position="107"/>
        <end position="116"/>
    </location>
</feature>
<dbReference type="PROSITE" id="PS00598">
    <property type="entry name" value="CHROMO_1"/>
    <property type="match status" value="1"/>
</dbReference>
<reference evidence="6" key="2">
    <citation type="submission" date="2015-01" db="EMBL/GenBank/DDBJ databases">
        <title>Evolutionary Origins and Diversification of the Mycorrhizal Mutualists.</title>
        <authorList>
            <consortium name="DOE Joint Genome Institute"/>
            <consortium name="Mycorrhizal Genomics Consortium"/>
            <person name="Kohler A."/>
            <person name="Kuo A."/>
            <person name="Nagy L.G."/>
            <person name="Floudas D."/>
            <person name="Copeland A."/>
            <person name="Barry K.W."/>
            <person name="Cichocki N."/>
            <person name="Veneault-Fourrey C."/>
            <person name="LaButti K."/>
            <person name="Lindquist E.A."/>
            <person name="Lipzen A."/>
            <person name="Lundell T."/>
            <person name="Morin E."/>
            <person name="Murat C."/>
            <person name="Riley R."/>
            <person name="Ohm R."/>
            <person name="Sun H."/>
            <person name="Tunlid A."/>
            <person name="Henrissat B."/>
            <person name="Grigoriev I.V."/>
            <person name="Hibbett D.S."/>
            <person name="Martin F."/>
        </authorList>
    </citation>
    <scope>NUCLEOTIDE SEQUENCE [LARGE SCALE GENOMIC DNA]</scope>
    <source>
        <strain evidence="6">Foug A</strain>
    </source>
</reference>
<evidence type="ECO:0000256" key="3">
    <source>
        <dbReference type="SAM" id="MobiDB-lite"/>
    </source>
</evidence>
<evidence type="ECO:0000256" key="2">
    <source>
        <dbReference type="ARBA" id="ARBA00023242"/>
    </source>
</evidence>
<evidence type="ECO:0000313" key="5">
    <source>
        <dbReference type="EMBL" id="KIM67081.1"/>
    </source>
</evidence>
<protein>
    <recommendedName>
        <fullName evidence="4">Chromo domain-containing protein</fullName>
    </recommendedName>
</protein>